<organism evidence="2">
    <name type="scientific">Opuntia streptacantha</name>
    <name type="common">Prickly pear cactus</name>
    <name type="synonym">Opuntia cardona</name>
    <dbReference type="NCBI Taxonomy" id="393608"/>
    <lineage>
        <taxon>Eukaryota</taxon>
        <taxon>Viridiplantae</taxon>
        <taxon>Streptophyta</taxon>
        <taxon>Embryophyta</taxon>
        <taxon>Tracheophyta</taxon>
        <taxon>Spermatophyta</taxon>
        <taxon>Magnoliopsida</taxon>
        <taxon>eudicotyledons</taxon>
        <taxon>Gunneridae</taxon>
        <taxon>Pentapetalae</taxon>
        <taxon>Caryophyllales</taxon>
        <taxon>Cactineae</taxon>
        <taxon>Cactaceae</taxon>
        <taxon>Opuntioideae</taxon>
        <taxon>Opuntia</taxon>
    </lineage>
</organism>
<accession>A0A7C8Z2P0</accession>
<reference evidence="2" key="1">
    <citation type="journal article" date="2013" name="J. Plant Res.">
        <title>Effect of fungi and light on seed germination of three Opuntia species from semiarid lands of central Mexico.</title>
        <authorList>
            <person name="Delgado-Sanchez P."/>
            <person name="Jimenez-Bremont J.F."/>
            <person name="Guerrero-Gonzalez Mde L."/>
            <person name="Flores J."/>
        </authorList>
    </citation>
    <scope>NUCLEOTIDE SEQUENCE</scope>
    <source>
        <tissue evidence="2">Cladode</tissue>
    </source>
</reference>
<protein>
    <recommendedName>
        <fullName evidence="1">F-box domain-containing protein</fullName>
    </recommendedName>
</protein>
<dbReference type="EMBL" id="GISG01080089">
    <property type="protein sequence ID" value="MBA4631930.1"/>
    <property type="molecule type" value="Transcribed_RNA"/>
</dbReference>
<dbReference type="SUPFAM" id="SSF81383">
    <property type="entry name" value="F-box domain"/>
    <property type="match status" value="1"/>
</dbReference>
<dbReference type="InterPro" id="IPR036047">
    <property type="entry name" value="F-box-like_dom_sf"/>
</dbReference>
<dbReference type="AlphaFoldDB" id="A0A7C8Z2P0"/>
<dbReference type="Pfam" id="PF12937">
    <property type="entry name" value="F-box-like"/>
    <property type="match status" value="1"/>
</dbReference>
<dbReference type="PROSITE" id="PS50181">
    <property type="entry name" value="FBOX"/>
    <property type="match status" value="1"/>
</dbReference>
<evidence type="ECO:0000259" key="1">
    <source>
        <dbReference type="PROSITE" id="PS50181"/>
    </source>
</evidence>
<reference evidence="2" key="2">
    <citation type="submission" date="2020-07" db="EMBL/GenBank/DDBJ databases">
        <authorList>
            <person name="Vera ALvarez R."/>
            <person name="Arias-Moreno D.M."/>
            <person name="Jimenez-Jacinto V."/>
            <person name="Jimenez-Bremont J.F."/>
            <person name="Swaminathan K."/>
            <person name="Moose S.P."/>
            <person name="Guerrero-Gonzalez M.L."/>
            <person name="Marino-Ramirez L."/>
            <person name="Landsman D."/>
            <person name="Rodriguez-Kessler M."/>
            <person name="Delgado-Sanchez P."/>
        </authorList>
    </citation>
    <scope>NUCLEOTIDE SEQUENCE</scope>
    <source>
        <tissue evidence="2">Cladode</tissue>
    </source>
</reference>
<dbReference type="Gene3D" id="1.20.1280.50">
    <property type="match status" value="1"/>
</dbReference>
<dbReference type="InterPro" id="IPR001810">
    <property type="entry name" value="F-box_dom"/>
</dbReference>
<dbReference type="PANTHER" id="PTHR32278">
    <property type="entry name" value="F-BOX DOMAIN-CONTAINING PROTEIN"/>
    <property type="match status" value="1"/>
</dbReference>
<dbReference type="InterPro" id="IPR025886">
    <property type="entry name" value="PP2-like"/>
</dbReference>
<evidence type="ECO:0000313" key="2">
    <source>
        <dbReference type="EMBL" id="MBA4631930.1"/>
    </source>
</evidence>
<dbReference type="PANTHER" id="PTHR32278:SF111">
    <property type="entry name" value="F-BOX PROTEIN PP2-B12-RELATED"/>
    <property type="match status" value="1"/>
</dbReference>
<dbReference type="Pfam" id="PF14299">
    <property type="entry name" value="PP2"/>
    <property type="match status" value="1"/>
</dbReference>
<sequence length="270" mass="30806">MSTKVEELPEECLLHILFLTSPEDILRSSAVSKQWFSFAISDDLWKKLVPSDYDQIIQESSSPLQFNSLKDLFVLLYRSHLLIDQNTKSISLDKRSRKKCYMLGSKSLTIAWGDTPQYWSWISVPESRFPENAKLKHVCWLDIKGAISTKSLSPNTTYGAYFVFKLTDANYTGFESVPVKLSISEVDETGRHPIVTHSVYLKPQEESPEGVPRPAEREDGWMEIEMGTYQVGVDGDVHENVLLETSVRQTEILNWKSGLLMQGIELRPLD</sequence>
<dbReference type="CDD" id="cd22162">
    <property type="entry name" value="F-box_AtSKIP3-like"/>
    <property type="match status" value="1"/>
</dbReference>
<proteinExistence type="predicted"/>
<dbReference type="SMART" id="SM00256">
    <property type="entry name" value="FBOX"/>
    <property type="match status" value="1"/>
</dbReference>
<feature type="domain" description="F-box" evidence="1">
    <location>
        <begin position="2"/>
        <end position="48"/>
    </location>
</feature>
<name>A0A7C8Z2P0_OPUST</name>